<dbReference type="eggNOG" id="KOG2895">
    <property type="taxonomic scope" value="Eukaryota"/>
</dbReference>
<sequence>MTTDRNDSRKYESLWSLGSVMEFLDPSSVNSPYLNSTPKRNSYLEKARLKLKKLDVVASKSVPSKQKIYEDIKSKLSQRVKDVDNSLDTIFFKNSTSLEKAFYPFTLLNLFLIGYIMGKFPDWFHVYYTGLLGLFMPIRFYTYYKANNHYFLADLCYFVNLLCLLYIWVWPNSTSLYHSCFALTFGSLSFAVITWRNSLIIHSIDKITSCFIHLMPPCTMFIIQHSLTSEFRKQRFPAAYYSASMPYQIKYNIYWTSFYYLIWQSSYHYFITVREAKKIKTGQRMTSFQYLTTHNFKDLWIMKLPSPLPLIIFTFAQYLYQLTTMSLCYIWFPHKKAASLFLIFIFLCAAHNGATYYIDYYGKKFNKEMDKLRLEVDNLQQQLSIRDLDSPNISRSVSPSLISSISSVVSDDTRSSAV</sequence>
<dbReference type="GO" id="GO:0016020">
    <property type="term" value="C:membrane"/>
    <property type="evidence" value="ECO:0007669"/>
    <property type="project" value="UniProtKB-SubCell"/>
</dbReference>
<dbReference type="InParanoid" id="I2H1G9"/>
<keyword evidence="12" id="KW-0012">Acyltransferase</keyword>
<dbReference type="GO" id="GO:0106158">
    <property type="term" value="F:glycero-3-phosphocholine acyltransferase activity"/>
    <property type="evidence" value="ECO:0007669"/>
    <property type="project" value="EnsemblFungi"/>
</dbReference>
<keyword evidence="6 13" id="KW-0812">Transmembrane</keyword>
<protein>
    <recommendedName>
        <fullName evidence="3">Glycerophosphocholine acyltransferase 1</fullName>
    </recommendedName>
</protein>
<reference evidence="14 15" key="1">
    <citation type="journal article" date="2011" name="Proc. Natl. Acad. Sci. U.S.A.">
        <title>Evolutionary erosion of yeast sex chromosomes by mating-type switching accidents.</title>
        <authorList>
            <person name="Gordon J.L."/>
            <person name="Armisen D."/>
            <person name="Proux-Wera E."/>
            <person name="Oheigeartaigh S.S."/>
            <person name="Byrne K.P."/>
            <person name="Wolfe K.H."/>
        </authorList>
    </citation>
    <scope>NUCLEOTIDE SEQUENCE [LARGE SCALE GENOMIC DNA]</scope>
    <source>
        <strain evidence="15">ATCC 34711 / CBS 6284 / DSM 70876 / NBRC 10599 / NRRL Y-10934 / UCD 77-7</strain>
    </source>
</reference>
<dbReference type="InterPro" id="IPR021261">
    <property type="entry name" value="GPCAT"/>
</dbReference>
<keyword evidence="15" id="KW-1185">Reference proteome</keyword>
<dbReference type="OrthoDB" id="406287at2759"/>
<dbReference type="PANTHER" id="PTHR31201">
    <property type="entry name" value="OS01G0585100 PROTEIN"/>
    <property type="match status" value="1"/>
</dbReference>
<evidence type="ECO:0000256" key="8">
    <source>
        <dbReference type="ARBA" id="ARBA00023098"/>
    </source>
</evidence>
<evidence type="ECO:0000256" key="2">
    <source>
        <dbReference type="ARBA" id="ARBA00006675"/>
    </source>
</evidence>
<evidence type="ECO:0000256" key="3">
    <source>
        <dbReference type="ARBA" id="ARBA00019082"/>
    </source>
</evidence>
<evidence type="ECO:0000313" key="15">
    <source>
        <dbReference type="Proteomes" id="UP000002866"/>
    </source>
</evidence>
<dbReference type="PANTHER" id="PTHR31201:SF1">
    <property type="entry name" value="GLYCEROPHOSPHOCHOLINE ACYLTRANSFERASE 1"/>
    <property type="match status" value="1"/>
</dbReference>
<evidence type="ECO:0000313" key="14">
    <source>
        <dbReference type="EMBL" id="CCH60221.1"/>
    </source>
</evidence>
<comment type="subcellular location">
    <subcellularLocation>
        <location evidence="1">Membrane</location>
        <topology evidence="1">Multi-pass membrane protein</topology>
    </subcellularLocation>
</comment>
<evidence type="ECO:0000256" key="1">
    <source>
        <dbReference type="ARBA" id="ARBA00004141"/>
    </source>
</evidence>
<dbReference type="HOGENOM" id="CLU_018994_1_2_1"/>
<evidence type="ECO:0000256" key="4">
    <source>
        <dbReference type="ARBA" id="ARBA00022516"/>
    </source>
</evidence>
<proteinExistence type="inferred from homology"/>
<keyword evidence="10" id="KW-0594">Phospholipid biosynthesis</keyword>
<evidence type="ECO:0000256" key="13">
    <source>
        <dbReference type="SAM" id="Phobius"/>
    </source>
</evidence>
<evidence type="ECO:0000256" key="10">
    <source>
        <dbReference type="ARBA" id="ARBA00023209"/>
    </source>
</evidence>
<keyword evidence="11" id="KW-1208">Phospholipid metabolism</keyword>
<dbReference type="FunCoup" id="I2H1G9">
    <property type="interactions" value="208"/>
</dbReference>
<dbReference type="Pfam" id="PF10998">
    <property type="entry name" value="DUF2838"/>
    <property type="match status" value="1"/>
</dbReference>
<feature type="transmembrane region" description="Helical" evidence="13">
    <location>
        <begin position="124"/>
        <end position="144"/>
    </location>
</feature>
<dbReference type="GeneID" id="14495201"/>
<keyword evidence="9 13" id="KW-0472">Membrane</keyword>
<dbReference type="AlphaFoldDB" id="I2H1G9"/>
<dbReference type="KEGG" id="tbl:TBLA_0C04210"/>
<feature type="transmembrane region" description="Helical" evidence="13">
    <location>
        <begin position="151"/>
        <end position="170"/>
    </location>
</feature>
<evidence type="ECO:0000256" key="5">
    <source>
        <dbReference type="ARBA" id="ARBA00022679"/>
    </source>
</evidence>
<evidence type="ECO:0000256" key="9">
    <source>
        <dbReference type="ARBA" id="ARBA00023136"/>
    </source>
</evidence>
<dbReference type="GO" id="GO:0036151">
    <property type="term" value="P:phosphatidylcholine acyl-chain remodeling"/>
    <property type="evidence" value="ECO:0007669"/>
    <property type="project" value="EnsemblFungi"/>
</dbReference>
<keyword evidence="8" id="KW-0443">Lipid metabolism</keyword>
<evidence type="ECO:0000256" key="6">
    <source>
        <dbReference type="ARBA" id="ARBA00022692"/>
    </source>
</evidence>
<keyword evidence="5" id="KW-0808">Transferase</keyword>
<keyword evidence="4" id="KW-0444">Lipid biosynthesis</keyword>
<dbReference type="GO" id="GO:0090640">
    <property type="term" value="P:phosphatidylcholine biosynthesis from sn-glycero-3-phosphocholine"/>
    <property type="evidence" value="ECO:0007669"/>
    <property type="project" value="EnsemblFungi"/>
</dbReference>
<feature type="transmembrane region" description="Helical" evidence="13">
    <location>
        <begin position="176"/>
        <end position="195"/>
    </location>
</feature>
<evidence type="ECO:0000256" key="11">
    <source>
        <dbReference type="ARBA" id="ARBA00023264"/>
    </source>
</evidence>
<organism evidence="14 15">
    <name type="scientific">Henningerozyma blattae (strain ATCC 34711 / CBS 6284 / DSM 70876 / NBRC 10599 / NRRL Y-10934 / UCD 77-7)</name>
    <name type="common">Yeast</name>
    <name type="synonym">Tetrapisispora blattae</name>
    <dbReference type="NCBI Taxonomy" id="1071380"/>
    <lineage>
        <taxon>Eukaryota</taxon>
        <taxon>Fungi</taxon>
        <taxon>Dikarya</taxon>
        <taxon>Ascomycota</taxon>
        <taxon>Saccharomycotina</taxon>
        <taxon>Saccharomycetes</taxon>
        <taxon>Saccharomycetales</taxon>
        <taxon>Saccharomycetaceae</taxon>
        <taxon>Henningerozyma</taxon>
    </lineage>
</organism>
<accession>I2H1G9</accession>
<dbReference type="RefSeq" id="XP_004179740.1">
    <property type="nucleotide sequence ID" value="XM_004179692.1"/>
</dbReference>
<evidence type="ECO:0000256" key="12">
    <source>
        <dbReference type="ARBA" id="ARBA00023315"/>
    </source>
</evidence>
<feature type="transmembrane region" description="Helical" evidence="13">
    <location>
        <begin position="338"/>
        <end position="358"/>
    </location>
</feature>
<keyword evidence="7 13" id="KW-1133">Transmembrane helix</keyword>
<gene>
    <name evidence="14" type="primary">TBLA0C04210</name>
    <name evidence="14" type="ORF">TBLA_0C04210</name>
</gene>
<feature type="transmembrane region" description="Helical" evidence="13">
    <location>
        <begin position="101"/>
        <end position="118"/>
    </location>
</feature>
<name>I2H1G9_HENB6</name>
<dbReference type="EMBL" id="HE806318">
    <property type="protein sequence ID" value="CCH60221.1"/>
    <property type="molecule type" value="Genomic_DNA"/>
</dbReference>
<feature type="transmembrane region" description="Helical" evidence="13">
    <location>
        <begin position="310"/>
        <end position="332"/>
    </location>
</feature>
<dbReference type="Proteomes" id="UP000002866">
    <property type="component" value="Chromosome 3"/>
</dbReference>
<comment type="similarity">
    <text evidence="2">Belongs to the GPC1 family.</text>
</comment>
<evidence type="ECO:0000256" key="7">
    <source>
        <dbReference type="ARBA" id="ARBA00022989"/>
    </source>
</evidence>
<feature type="transmembrane region" description="Helical" evidence="13">
    <location>
        <begin position="253"/>
        <end position="271"/>
    </location>
</feature>
<dbReference type="OMA" id="YIDYYGK"/>